<protein>
    <submittedName>
        <fullName evidence="2">Uncharacterized protein</fullName>
    </submittedName>
</protein>
<name>A0AA35VN82_LACSI</name>
<keyword evidence="3" id="KW-1185">Reference proteome</keyword>
<evidence type="ECO:0000313" key="2">
    <source>
        <dbReference type="EMBL" id="CAI9263113.1"/>
    </source>
</evidence>
<evidence type="ECO:0000256" key="1">
    <source>
        <dbReference type="SAM" id="Coils"/>
    </source>
</evidence>
<gene>
    <name evidence="2" type="ORF">LSALG_LOCUS3815</name>
</gene>
<reference evidence="2" key="1">
    <citation type="submission" date="2023-04" db="EMBL/GenBank/DDBJ databases">
        <authorList>
            <person name="Vijverberg K."/>
            <person name="Xiong W."/>
            <person name="Schranz E."/>
        </authorList>
    </citation>
    <scope>NUCLEOTIDE SEQUENCE</scope>
</reference>
<dbReference type="AlphaFoldDB" id="A0AA35VN82"/>
<evidence type="ECO:0000313" key="3">
    <source>
        <dbReference type="Proteomes" id="UP001177003"/>
    </source>
</evidence>
<organism evidence="2 3">
    <name type="scientific">Lactuca saligna</name>
    <name type="common">Willowleaf lettuce</name>
    <dbReference type="NCBI Taxonomy" id="75948"/>
    <lineage>
        <taxon>Eukaryota</taxon>
        <taxon>Viridiplantae</taxon>
        <taxon>Streptophyta</taxon>
        <taxon>Embryophyta</taxon>
        <taxon>Tracheophyta</taxon>
        <taxon>Spermatophyta</taxon>
        <taxon>Magnoliopsida</taxon>
        <taxon>eudicotyledons</taxon>
        <taxon>Gunneridae</taxon>
        <taxon>Pentapetalae</taxon>
        <taxon>asterids</taxon>
        <taxon>campanulids</taxon>
        <taxon>Asterales</taxon>
        <taxon>Asteraceae</taxon>
        <taxon>Cichorioideae</taxon>
        <taxon>Cichorieae</taxon>
        <taxon>Lactucinae</taxon>
        <taxon>Lactuca</taxon>
    </lineage>
</organism>
<dbReference type="Proteomes" id="UP001177003">
    <property type="component" value="Chromosome 0"/>
</dbReference>
<proteinExistence type="predicted"/>
<dbReference type="EMBL" id="OX465086">
    <property type="protein sequence ID" value="CAI9263113.1"/>
    <property type="molecule type" value="Genomic_DNA"/>
</dbReference>
<keyword evidence="1" id="KW-0175">Coiled coil</keyword>
<sequence>MSFKPYTQCRTTTKDSLFSEDITTQEWSSCAHPPATTKFLVGQSGACRAGDLRYVVAQASALMVVAADRVYCSGTNEAQIKTLQDAIASLKEELRDSESERRLLFEQNCIVAYEKVLRKIMWPLWKDK</sequence>
<accession>A0AA35VN82</accession>
<feature type="coiled-coil region" evidence="1">
    <location>
        <begin position="80"/>
        <end position="107"/>
    </location>
</feature>